<dbReference type="CDD" id="cd01347">
    <property type="entry name" value="ligand_gated_channel"/>
    <property type="match status" value="1"/>
</dbReference>
<keyword evidence="3 12" id="KW-0813">Transport</keyword>
<sequence length="719" mass="78633">MPHTPVSPGIRHYARPPLARCVMGALVAGLPAPTLAAGEGGETSLPAVTVSAEAEGYRRDETGLGKLPGPLRDQPQSITVIPDTLIKDQGATSLREALRNVSGISFNAGEGGFSGDNINLRGFTARNDLFLDGVRDNGQYTRDVFNIEQVDVLKGPSSMLFGRGTTGGAINQVSKRPHRGTAYTAGIAAGTDELLRTTVDLNQPLSDTAAFRLNGMWHNTGATAEVVEFDRYGIAPSLTLGLGTDTQVNFSYFRQKEDNVPFYGVPYRFGKPVDVDESNFYGLARHDYERTTVDIASVTVDHRFSDALHFSNRTQYAHYQRDLSPTAPRIAGNPPAGTPYELIGVNRGKPTREGVDTVLSNMTDVTFRFDTDGLRHTLVTGMEVARETSDARRYTVTGAPPTNLADPDPYSPAPNLRMSRAASETDASANSFNLYAIDEIALNTQWKVVAGLRWDRFAAESRADTFNTTTGALTSRADKQRTDKMTSGRLGLIYQPDAAQSYYVAYGTSFNPTAETLTISNANDGLEPEKNVNYEIGARFDLLDGALSLRGALFRTDKTNARTLDPDRLNVNVLDGRWVSDGIELEVAGRLDAQWQVFAGAAWMDPEITESNNPLEVGKVPTNAPRHTYSLWTTYDIDAHWQVGGGVQGAGKRYGNNTNTVQVPGYARWDAEVAYREKDYDLRLNVFNLTDRHYYEGVYAGHAVPGNGRSAMLSVDYRF</sequence>
<dbReference type="GO" id="GO:0038023">
    <property type="term" value="F:signaling receptor activity"/>
    <property type="evidence" value="ECO:0007669"/>
    <property type="project" value="InterPro"/>
</dbReference>
<dbReference type="PANTHER" id="PTHR32552">
    <property type="entry name" value="FERRICHROME IRON RECEPTOR-RELATED"/>
    <property type="match status" value="1"/>
</dbReference>
<keyword evidence="7" id="KW-0406">Ion transport</keyword>
<dbReference type="Gene3D" id="2.40.170.20">
    <property type="entry name" value="TonB-dependent receptor, beta-barrel domain"/>
    <property type="match status" value="1"/>
</dbReference>
<dbReference type="GO" id="GO:0009279">
    <property type="term" value="C:cell outer membrane"/>
    <property type="evidence" value="ECO:0007669"/>
    <property type="project" value="UniProtKB-SubCell"/>
</dbReference>
<gene>
    <name evidence="18" type="ORF">EV699_106127</name>
</gene>
<keyword evidence="4 12" id="KW-1134">Transmembrane beta strand</keyword>
<evidence type="ECO:0000256" key="6">
    <source>
        <dbReference type="ARBA" id="ARBA00022729"/>
    </source>
</evidence>
<evidence type="ECO:0000256" key="14">
    <source>
        <dbReference type="SAM" id="MobiDB-lite"/>
    </source>
</evidence>
<dbReference type="SUPFAM" id="SSF56935">
    <property type="entry name" value="Porins"/>
    <property type="match status" value="1"/>
</dbReference>
<evidence type="ECO:0000256" key="4">
    <source>
        <dbReference type="ARBA" id="ARBA00022452"/>
    </source>
</evidence>
<evidence type="ECO:0000256" key="8">
    <source>
        <dbReference type="ARBA" id="ARBA00023077"/>
    </source>
</evidence>
<evidence type="ECO:0000256" key="3">
    <source>
        <dbReference type="ARBA" id="ARBA00022448"/>
    </source>
</evidence>
<evidence type="ECO:0000256" key="15">
    <source>
        <dbReference type="SAM" id="SignalP"/>
    </source>
</evidence>
<evidence type="ECO:0000256" key="10">
    <source>
        <dbReference type="ARBA" id="ARBA00023170"/>
    </source>
</evidence>
<evidence type="ECO:0000256" key="13">
    <source>
        <dbReference type="RuleBase" id="RU003357"/>
    </source>
</evidence>
<dbReference type="PROSITE" id="PS52016">
    <property type="entry name" value="TONB_DEPENDENT_REC_3"/>
    <property type="match status" value="1"/>
</dbReference>
<organism evidence="18 19">
    <name type="scientific">Plasticicumulans lactativorans</name>
    <dbReference type="NCBI Taxonomy" id="1133106"/>
    <lineage>
        <taxon>Bacteria</taxon>
        <taxon>Pseudomonadati</taxon>
        <taxon>Pseudomonadota</taxon>
        <taxon>Gammaproteobacteria</taxon>
        <taxon>Candidatus Competibacteraceae</taxon>
        <taxon>Plasticicumulans</taxon>
    </lineage>
</organism>
<feature type="domain" description="TonB-dependent receptor-like beta-barrel" evidence="16">
    <location>
        <begin position="242"/>
        <end position="689"/>
    </location>
</feature>
<evidence type="ECO:0000256" key="1">
    <source>
        <dbReference type="ARBA" id="ARBA00004571"/>
    </source>
</evidence>
<evidence type="ECO:0000313" key="18">
    <source>
        <dbReference type="EMBL" id="TCO82032.1"/>
    </source>
</evidence>
<dbReference type="InterPro" id="IPR010105">
    <property type="entry name" value="TonB_sidphr_rcpt"/>
</dbReference>
<keyword evidence="5 12" id="KW-0812">Transmembrane</keyword>
<dbReference type="RefSeq" id="WP_132540284.1">
    <property type="nucleotide sequence ID" value="NZ_SLWY01000006.1"/>
</dbReference>
<evidence type="ECO:0000259" key="16">
    <source>
        <dbReference type="Pfam" id="PF00593"/>
    </source>
</evidence>
<evidence type="ECO:0000256" key="11">
    <source>
        <dbReference type="ARBA" id="ARBA00023237"/>
    </source>
</evidence>
<feature type="region of interest" description="Disordered" evidence="14">
    <location>
        <begin position="389"/>
        <end position="422"/>
    </location>
</feature>
<dbReference type="InterPro" id="IPR036942">
    <property type="entry name" value="Beta-barrel_TonB_sf"/>
</dbReference>
<evidence type="ECO:0000259" key="17">
    <source>
        <dbReference type="Pfam" id="PF07715"/>
    </source>
</evidence>
<comment type="caution">
    <text evidence="18">The sequence shown here is derived from an EMBL/GenBank/DDBJ whole genome shotgun (WGS) entry which is preliminary data.</text>
</comment>
<keyword evidence="11 12" id="KW-0998">Cell outer membrane</keyword>
<dbReference type="InterPro" id="IPR012910">
    <property type="entry name" value="Plug_dom"/>
</dbReference>
<keyword evidence="19" id="KW-1185">Reference proteome</keyword>
<dbReference type="InterPro" id="IPR037066">
    <property type="entry name" value="Plug_dom_sf"/>
</dbReference>
<dbReference type="PANTHER" id="PTHR32552:SF83">
    <property type="entry name" value="BLR3904 PROTEIN"/>
    <property type="match status" value="1"/>
</dbReference>
<dbReference type="FunFam" id="2.170.130.10:FF:000001">
    <property type="entry name" value="Catecholate siderophore TonB-dependent receptor"/>
    <property type="match status" value="1"/>
</dbReference>
<dbReference type="NCBIfam" id="TIGR01783">
    <property type="entry name" value="TonB-siderophor"/>
    <property type="match status" value="1"/>
</dbReference>
<keyword evidence="8 13" id="KW-0798">TonB box</keyword>
<evidence type="ECO:0000313" key="19">
    <source>
        <dbReference type="Proteomes" id="UP000295765"/>
    </source>
</evidence>
<dbReference type="Gene3D" id="2.170.130.10">
    <property type="entry name" value="TonB-dependent receptor, plug domain"/>
    <property type="match status" value="1"/>
</dbReference>
<evidence type="ECO:0000256" key="9">
    <source>
        <dbReference type="ARBA" id="ARBA00023136"/>
    </source>
</evidence>
<evidence type="ECO:0000256" key="12">
    <source>
        <dbReference type="PROSITE-ProRule" id="PRU01360"/>
    </source>
</evidence>
<proteinExistence type="inferred from homology"/>
<dbReference type="AlphaFoldDB" id="A0A4R2LCF2"/>
<dbReference type="InterPro" id="IPR039426">
    <property type="entry name" value="TonB-dep_rcpt-like"/>
</dbReference>
<dbReference type="Proteomes" id="UP000295765">
    <property type="component" value="Unassembled WGS sequence"/>
</dbReference>
<feature type="domain" description="TonB-dependent receptor plug" evidence="17">
    <location>
        <begin position="71"/>
        <end position="169"/>
    </location>
</feature>
<protein>
    <submittedName>
        <fullName evidence="18">Catecholate siderophore receptor</fullName>
    </submittedName>
</protein>
<evidence type="ECO:0000256" key="7">
    <source>
        <dbReference type="ARBA" id="ARBA00023065"/>
    </source>
</evidence>
<dbReference type="InterPro" id="IPR000531">
    <property type="entry name" value="Beta-barrel_TonB"/>
</dbReference>
<keyword evidence="9 12" id="KW-0472">Membrane</keyword>
<comment type="subcellular location">
    <subcellularLocation>
        <location evidence="1 12">Cell outer membrane</location>
        <topology evidence="1 12">Multi-pass membrane protein</topology>
    </subcellularLocation>
</comment>
<name>A0A4R2LCF2_9GAMM</name>
<keyword evidence="6 15" id="KW-0732">Signal</keyword>
<dbReference type="OrthoDB" id="9790771at2"/>
<evidence type="ECO:0000256" key="5">
    <source>
        <dbReference type="ARBA" id="ARBA00022692"/>
    </source>
</evidence>
<comment type="similarity">
    <text evidence="2 12 13">Belongs to the TonB-dependent receptor family.</text>
</comment>
<dbReference type="Pfam" id="PF00593">
    <property type="entry name" value="TonB_dep_Rec_b-barrel"/>
    <property type="match status" value="1"/>
</dbReference>
<evidence type="ECO:0000256" key="2">
    <source>
        <dbReference type="ARBA" id="ARBA00009810"/>
    </source>
</evidence>
<dbReference type="GO" id="GO:0015344">
    <property type="term" value="F:siderophore uptake transmembrane transporter activity"/>
    <property type="evidence" value="ECO:0007669"/>
    <property type="project" value="TreeGrafter"/>
</dbReference>
<reference evidence="18 19" key="1">
    <citation type="submission" date="2019-03" db="EMBL/GenBank/DDBJ databases">
        <title>Genomic Encyclopedia of Type Strains, Phase IV (KMG-IV): sequencing the most valuable type-strain genomes for metagenomic binning, comparative biology and taxonomic classification.</title>
        <authorList>
            <person name="Goeker M."/>
        </authorList>
    </citation>
    <scope>NUCLEOTIDE SEQUENCE [LARGE SCALE GENOMIC DNA]</scope>
    <source>
        <strain evidence="18 19">DSM 25287</strain>
    </source>
</reference>
<dbReference type="Pfam" id="PF07715">
    <property type="entry name" value="Plug"/>
    <property type="match status" value="1"/>
</dbReference>
<feature type="chain" id="PRO_5020532499" evidence="15">
    <location>
        <begin position="37"/>
        <end position="719"/>
    </location>
</feature>
<dbReference type="GO" id="GO:0015891">
    <property type="term" value="P:siderophore transport"/>
    <property type="evidence" value="ECO:0007669"/>
    <property type="project" value="InterPro"/>
</dbReference>
<keyword evidence="10 18" id="KW-0675">Receptor</keyword>
<feature type="signal peptide" evidence="15">
    <location>
        <begin position="1"/>
        <end position="36"/>
    </location>
</feature>
<dbReference type="EMBL" id="SLWY01000006">
    <property type="protein sequence ID" value="TCO82032.1"/>
    <property type="molecule type" value="Genomic_DNA"/>
</dbReference>
<accession>A0A4R2LCF2</accession>